<accession>A0A813KE03</accession>
<dbReference type="InterPro" id="IPR036869">
    <property type="entry name" value="J_dom_sf"/>
</dbReference>
<dbReference type="Gene3D" id="1.20.120.330">
    <property type="entry name" value="Nucleotidyltransferases domain 2"/>
    <property type="match status" value="1"/>
</dbReference>
<gene>
    <name evidence="2" type="ORF">PGLA2088_LOCUS29891</name>
</gene>
<dbReference type="Gene3D" id="1.10.287.110">
    <property type="entry name" value="DnaJ domain"/>
    <property type="match status" value="1"/>
</dbReference>
<sequence length="707" mass="77987">MRARTHTCQEPGPADFAAVTGRVHKQLQQRDLMGVTFQFGHECILECARRFHTSFLELESDGSLDLPEFYLCDDAGQLAAVSTMVFADIPSIRSRCEGSFVRETGLKFCRRFDVEDYDIVPSLVKLTSLRKLSSMVREQLVITTSIRVEVDDNPLKVSLESFIASAEFSGGMKAIIGASSISHDIDVQVPHADRVADVVAGLKFTYVADELTTALFLREESKLLEGSEKKLHAAYNEADGAILISTRSVVHLGGGKEDVVEHLAAAMMSAMPDLEWFLGHKRAAFTSVLRCIFSDGPAAIASTLAQHEIEMNPSSSAQALGPGDVLPLTLVGGLVQSMDATFHEGEYVAVLVDGHYVIARVAAWPVNEQVVGRNLSREYKVQLSDNELKTLRHFELYKIIPDKVAASSNLIQEASAICSTNGPASHAPADDIDAASERKKLKQTLREMGQMAPADYKAAMRRLFLRWHPDKAGDTPLANFMFRIIRRHHEWYQRKLSGAREDDSWLDELDSESLNEATSVEPDSEVPRAETAYNPSPSQQQSWFEEFQEEMEQEARQQSHFQATAAHRVCFVPRSPQQWAPPRIIDKHQARDWLQQAECEELAARKLAESSPAGRALPAASVWHCAQVAEMALKSAALGTCGLTPGEFTGPAAHDICGLASRLSSAHPVTAEQRRGQQLPFPAGDLAWLQQAYLAARYPNASRGQIP</sequence>
<dbReference type="CDD" id="cd06257">
    <property type="entry name" value="DnaJ"/>
    <property type="match status" value="1"/>
</dbReference>
<organism evidence="2 3">
    <name type="scientific">Polarella glacialis</name>
    <name type="common">Dinoflagellate</name>
    <dbReference type="NCBI Taxonomy" id="89957"/>
    <lineage>
        <taxon>Eukaryota</taxon>
        <taxon>Sar</taxon>
        <taxon>Alveolata</taxon>
        <taxon>Dinophyceae</taxon>
        <taxon>Suessiales</taxon>
        <taxon>Suessiaceae</taxon>
        <taxon>Polarella</taxon>
    </lineage>
</organism>
<dbReference type="SUPFAM" id="SSF46565">
    <property type="entry name" value="Chaperone J-domain"/>
    <property type="match status" value="1"/>
</dbReference>
<proteinExistence type="predicted"/>
<reference evidence="2" key="1">
    <citation type="submission" date="2021-02" db="EMBL/GenBank/DDBJ databases">
        <authorList>
            <person name="Dougan E. K."/>
            <person name="Rhodes N."/>
            <person name="Thang M."/>
            <person name="Chan C."/>
        </authorList>
    </citation>
    <scope>NUCLEOTIDE SEQUENCE</scope>
</reference>
<dbReference type="AlphaFoldDB" id="A0A813KE03"/>
<protein>
    <recommendedName>
        <fullName evidence="4">J domain-containing protein</fullName>
    </recommendedName>
</protein>
<feature type="non-terminal residue" evidence="2">
    <location>
        <position position="707"/>
    </location>
</feature>
<name>A0A813KE03_POLGL</name>
<dbReference type="SUPFAM" id="SSF81593">
    <property type="entry name" value="Nucleotidyltransferase substrate binding subunit/domain"/>
    <property type="match status" value="1"/>
</dbReference>
<evidence type="ECO:0000256" key="1">
    <source>
        <dbReference type="SAM" id="MobiDB-lite"/>
    </source>
</evidence>
<dbReference type="Proteomes" id="UP000626109">
    <property type="component" value="Unassembled WGS sequence"/>
</dbReference>
<feature type="region of interest" description="Disordered" evidence="1">
    <location>
        <begin position="513"/>
        <end position="541"/>
    </location>
</feature>
<evidence type="ECO:0008006" key="4">
    <source>
        <dbReference type="Google" id="ProtNLM"/>
    </source>
</evidence>
<dbReference type="InterPro" id="IPR001623">
    <property type="entry name" value="DnaJ_domain"/>
</dbReference>
<evidence type="ECO:0000313" key="2">
    <source>
        <dbReference type="EMBL" id="CAE8696581.1"/>
    </source>
</evidence>
<dbReference type="EMBL" id="CAJNNW010028534">
    <property type="protein sequence ID" value="CAE8696581.1"/>
    <property type="molecule type" value="Genomic_DNA"/>
</dbReference>
<dbReference type="PANTHER" id="PTHR46919:SF2">
    <property type="entry name" value="SACSIN"/>
    <property type="match status" value="1"/>
</dbReference>
<evidence type="ECO:0000313" key="3">
    <source>
        <dbReference type="Proteomes" id="UP000626109"/>
    </source>
</evidence>
<comment type="caution">
    <text evidence="2">The sequence shown here is derived from an EMBL/GenBank/DDBJ whole genome shotgun (WGS) entry which is preliminary data.</text>
</comment>
<dbReference type="PANTHER" id="PTHR46919">
    <property type="entry name" value="ZINC FINGER, C3HC4 TYPE (RING FINGER) FAMILY PROTEIN"/>
    <property type="match status" value="1"/>
</dbReference>